<dbReference type="InterPro" id="IPR023187">
    <property type="entry name" value="Tscrpt_reg_MarR-type_CS"/>
</dbReference>
<keyword evidence="1" id="KW-0805">Transcription regulation</keyword>
<dbReference type="InterPro" id="IPR000835">
    <property type="entry name" value="HTH_MarR-typ"/>
</dbReference>
<evidence type="ECO:0000313" key="6">
    <source>
        <dbReference type="Proteomes" id="UP000642070"/>
    </source>
</evidence>
<dbReference type="Pfam" id="PF12802">
    <property type="entry name" value="MarR_2"/>
    <property type="match status" value="1"/>
</dbReference>
<dbReference type="PROSITE" id="PS50995">
    <property type="entry name" value="HTH_MARR_2"/>
    <property type="match status" value="1"/>
</dbReference>
<dbReference type="AlphaFoldDB" id="A0A917WKK2"/>
<keyword evidence="2" id="KW-0238">DNA-binding</keyword>
<dbReference type="PANTHER" id="PTHR33164">
    <property type="entry name" value="TRANSCRIPTIONAL REGULATOR, MARR FAMILY"/>
    <property type="match status" value="1"/>
</dbReference>
<reference evidence="5" key="1">
    <citation type="journal article" date="2014" name="Int. J. Syst. Evol. Microbiol.">
        <title>Complete genome sequence of Corynebacterium casei LMG S-19264T (=DSM 44701T), isolated from a smear-ripened cheese.</title>
        <authorList>
            <consortium name="US DOE Joint Genome Institute (JGI-PGF)"/>
            <person name="Walter F."/>
            <person name="Albersmeier A."/>
            <person name="Kalinowski J."/>
            <person name="Ruckert C."/>
        </authorList>
    </citation>
    <scope>NUCLEOTIDE SEQUENCE</scope>
    <source>
        <strain evidence="5">JCM 19831</strain>
    </source>
</reference>
<proteinExistence type="predicted"/>
<organism evidence="5 6">
    <name type="scientific">Dactylosporangium sucinum</name>
    <dbReference type="NCBI Taxonomy" id="1424081"/>
    <lineage>
        <taxon>Bacteria</taxon>
        <taxon>Bacillati</taxon>
        <taxon>Actinomycetota</taxon>
        <taxon>Actinomycetes</taxon>
        <taxon>Micromonosporales</taxon>
        <taxon>Micromonosporaceae</taxon>
        <taxon>Dactylosporangium</taxon>
    </lineage>
</organism>
<dbReference type="GO" id="GO:0006950">
    <property type="term" value="P:response to stress"/>
    <property type="evidence" value="ECO:0007669"/>
    <property type="project" value="TreeGrafter"/>
</dbReference>
<comment type="caution">
    <text evidence="5">The sequence shown here is derived from an EMBL/GenBank/DDBJ whole genome shotgun (WGS) entry which is preliminary data.</text>
</comment>
<dbReference type="InterPro" id="IPR036388">
    <property type="entry name" value="WH-like_DNA-bd_sf"/>
</dbReference>
<dbReference type="Proteomes" id="UP000642070">
    <property type="component" value="Unassembled WGS sequence"/>
</dbReference>
<dbReference type="PANTHER" id="PTHR33164:SF99">
    <property type="entry name" value="MARR FAMILY REGULATORY PROTEIN"/>
    <property type="match status" value="1"/>
</dbReference>
<evidence type="ECO:0000256" key="2">
    <source>
        <dbReference type="ARBA" id="ARBA00023125"/>
    </source>
</evidence>
<reference evidence="5" key="2">
    <citation type="submission" date="2020-09" db="EMBL/GenBank/DDBJ databases">
        <authorList>
            <person name="Sun Q."/>
            <person name="Ohkuma M."/>
        </authorList>
    </citation>
    <scope>NUCLEOTIDE SEQUENCE</scope>
    <source>
        <strain evidence="5">JCM 19831</strain>
    </source>
</reference>
<gene>
    <name evidence="5" type="ORF">GCM10007977_011370</name>
</gene>
<dbReference type="PROSITE" id="PS01117">
    <property type="entry name" value="HTH_MARR_1"/>
    <property type="match status" value="1"/>
</dbReference>
<dbReference type="GO" id="GO:0003700">
    <property type="term" value="F:DNA-binding transcription factor activity"/>
    <property type="evidence" value="ECO:0007669"/>
    <property type="project" value="InterPro"/>
</dbReference>
<keyword evidence="6" id="KW-1185">Reference proteome</keyword>
<dbReference type="EMBL" id="BMPI01000004">
    <property type="protein sequence ID" value="GGM11932.1"/>
    <property type="molecule type" value="Genomic_DNA"/>
</dbReference>
<name>A0A917WKK2_9ACTN</name>
<dbReference type="InterPro" id="IPR036390">
    <property type="entry name" value="WH_DNA-bd_sf"/>
</dbReference>
<evidence type="ECO:0000256" key="1">
    <source>
        <dbReference type="ARBA" id="ARBA00023015"/>
    </source>
</evidence>
<dbReference type="InterPro" id="IPR039422">
    <property type="entry name" value="MarR/SlyA-like"/>
</dbReference>
<evidence type="ECO:0000313" key="5">
    <source>
        <dbReference type="EMBL" id="GGM11932.1"/>
    </source>
</evidence>
<protein>
    <recommendedName>
        <fullName evidence="4">HTH marR-type domain-containing protein</fullName>
    </recommendedName>
</protein>
<dbReference type="GO" id="GO:0003677">
    <property type="term" value="F:DNA binding"/>
    <property type="evidence" value="ECO:0007669"/>
    <property type="project" value="UniProtKB-KW"/>
</dbReference>
<evidence type="ECO:0000259" key="4">
    <source>
        <dbReference type="PROSITE" id="PS50995"/>
    </source>
</evidence>
<dbReference type="SUPFAM" id="SSF46785">
    <property type="entry name" value="Winged helix' DNA-binding domain"/>
    <property type="match status" value="1"/>
</dbReference>
<accession>A0A917WKK2</accession>
<dbReference type="SMART" id="SM00347">
    <property type="entry name" value="HTH_MARR"/>
    <property type="match status" value="1"/>
</dbReference>
<dbReference type="Gene3D" id="1.10.10.10">
    <property type="entry name" value="Winged helix-like DNA-binding domain superfamily/Winged helix DNA-binding domain"/>
    <property type="match status" value="1"/>
</dbReference>
<sequence>MVTNHDYSWGVSTRSERKQVDPDLGMLSAQVLFALQKELFRRLGEVGHASLRPRHGAVLAYLDVEGTRAATLSVLSGQHKQVISTLVDELVELGYVERRPDPQDRRAKLVVPTELGLDMMRRSDGIMEDVERGHAEAVGEDAYAVFKRVFREVAKRQRGAD</sequence>
<feature type="domain" description="HTH marR-type" evidence="4">
    <location>
        <begin position="21"/>
        <end position="155"/>
    </location>
</feature>
<evidence type="ECO:0000256" key="3">
    <source>
        <dbReference type="ARBA" id="ARBA00023163"/>
    </source>
</evidence>
<keyword evidence="3" id="KW-0804">Transcription</keyword>